<dbReference type="RefSeq" id="WP_302109564.1">
    <property type="nucleotide sequence ID" value="NZ_JAUKTR010000002.1"/>
</dbReference>
<protein>
    <submittedName>
        <fullName evidence="1">WD40 repeat domain-containing protein</fullName>
    </submittedName>
</protein>
<dbReference type="PANTHER" id="PTHR19879">
    <property type="entry name" value="TRANSCRIPTION INITIATION FACTOR TFIID"/>
    <property type="match status" value="1"/>
</dbReference>
<dbReference type="Pfam" id="PF00400">
    <property type="entry name" value="WD40"/>
    <property type="match status" value="1"/>
</dbReference>
<dbReference type="InterPro" id="IPR001680">
    <property type="entry name" value="WD40_rpt"/>
</dbReference>
<dbReference type="EMBL" id="JAUKTR010000002">
    <property type="protein sequence ID" value="MDO1559141.1"/>
    <property type="molecule type" value="Genomic_DNA"/>
</dbReference>
<dbReference type="SMART" id="SM00320">
    <property type="entry name" value="WD40"/>
    <property type="match status" value="4"/>
</dbReference>
<accession>A0ABT8SL88</accession>
<gene>
    <name evidence="1" type="ORF">Q0812_06830</name>
</gene>
<organism evidence="1 2">
    <name type="scientific">Peiella sedimenti</name>
    <dbReference type="NCBI Taxonomy" id="3061083"/>
    <lineage>
        <taxon>Bacteria</taxon>
        <taxon>Pseudomonadati</taxon>
        <taxon>Pseudomonadota</taxon>
        <taxon>Alphaproteobacteria</taxon>
        <taxon>Caulobacterales</taxon>
        <taxon>Caulobacteraceae</taxon>
        <taxon>Peiella</taxon>
    </lineage>
</organism>
<dbReference type="PANTHER" id="PTHR19879:SF9">
    <property type="entry name" value="TRANSCRIPTION INITIATION FACTOR TFIID SUBUNIT 5"/>
    <property type="match status" value="1"/>
</dbReference>
<evidence type="ECO:0000313" key="1">
    <source>
        <dbReference type="EMBL" id="MDO1559141.1"/>
    </source>
</evidence>
<comment type="caution">
    <text evidence="1">The sequence shown here is derived from an EMBL/GenBank/DDBJ whole genome shotgun (WGS) entry which is preliminary data.</text>
</comment>
<dbReference type="Proteomes" id="UP001169063">
    <property type="component" value="Unassembled WGS sequence"/>
</dbReference>
<sequence length="322" mass="33297">MIPFEAPVTAALFDGAGQAMFAGGDGRVRFEGGAETEAHEGAVLCAAAHPSGEGLVTGGDDGRIVWSRPDEEPQVLADLKGKWIDALAASPESGLIAAAAGRQALVLDAGDPHFRRTFEHERSVSDLAFDAKGRRLACATYGGVALWFARIETQKPIQLKWAGSHTLVALSPDGRFCVTAMQDNQLHGWTLPQGKDLRMGGYPAKIRSLSFCARGAVLATSGAHGVVCWPFTGGGPGGKEAAEIGHDDSALVVRCAGAADQPRIAAGLNDGRVWAADLRAVGLKPLRAEKGAAISALAMTSNGARVAWGDEDGLAGVGEVPA</sequence>
<proteinExistence type="predicted"/>
<dbReference type="SUPFAM" id="SSF82171">
    <property type="entry name" value="DPP6 N-terminal domain-like"/>
    <property type="match status" value="1"/>
</dbReference>
<dbReference type="Gene3D" id="2.130.10.10">
    <property type="entry name" value="YVTN repeat-like/Quinoprotein amine dehydrogenase"/>
    <property type="match status" value="2"/>
</dbReference>
<reference evidence="1" key="1">
    <citation type="submission" date="2023-07" db="EMBL/GenBank/DDBJ databases">
        <title>Brevundimonas soil sp. nov., isolated from the soil of chemical plant.</title>
        <authorList>
            <person name="Wu N."/>
        </authorList>
    </citation>
    <scope>NUCLEOTIDE SEQUENCE</scope>
    <source>
        <strain evidence="1">XZ-24</strain>
    </source>
</reference>
<name>A0ABT8SL88_9CAUL</name>
<keyword evidence="2" id="KW-1185">Reference proteome</keyword>
<dbReference type="InterPro" id="IPR015943">
    <property type="entry name" value="WD40/YVTN_repeat-like_dom_sf"/>
</dbReference>
<evidence type="ECO:0000313" key="2">
    <source>
        <dbReference type="Proteomes" id="UP001169063"/>
    </source>
</evidence>